<dbReference type="FunFam" id="1.10.287.2900:FF:000002">
    <property type="entry name" value="Mitochondrial intermembrane space import and assembly protein"/>
    <property type="match status" value="1"/>
</dbReference>
<dbReference type="GO" id="GO:0015035">
    <property type="term" value="F:protein-disulfide reductase activity"/>
    <property type="evidence" value="ECO:0007669"/>
    <property type="project" value="InterPro"/>
</dbReference>
<evidence type="ECO:0000256" key="5">
    <source>
        <dbReference type="ARBA" id="ARBA00022448"/>
    </source>
</evidence>
<feature type="region of interest" description="Disordered" evidence="20">
    <location>
        <begin position="92"/>
        <end position="148"/>
    </location>
</feature>
<dbReference type="PROSITE" id="PS51808">
    <property type="entry name" value="CHCH"/>
    <property type="match status" value="1"/>
</dbReference>
<keyword evidence="16" id="KW-1015">Disulfide bond</keyword>
<dbReference type="PANTHER" id="PTHR21622:SF0">
    <property type="entry name" value="COILED-COIL-HELIX-COILED-COIL-HELIX DOMAIN CONTAINING 4"/>
    <property type="match status" value="1"/>
</dbReference>
<evidence type="ECO:0000256" key="11">
    <source>
        <dbReference type="ARBA" id="ARBA00022989"/>
    </source>
</evidence>
<evidence type="ECO:0000256" key="9">
    <source>
        <dbReference type="ARBA" id="ARBA00022946"/>
    </source>
</evidence>
<dbReference type="Gene3D" id="1.10.287.2900">
    <property type="match status" value="1"/>
</dbReference>
<keyword evidence="13" id="KW-0811">Translocation</keyword>
<comment type="subcellular location">
    <subcellularLocation>
        <location evidence="3">Mitochondrion inner membrane</location>
        <topology evidence="3">Single-pass type II membrane protein</topology>
        <orientation evidence="3">Intermembrane side</orientation>
    </subcellularLocation>
</comment>
<evidence type="ECO:0000256" key="17">
    <source>
        <dbReference type="ARBA" id="ARBA00023284"/>
    </source>
</evidence>
<protein>
    <recommendedName>
        <fullName evidence="4">Mitochondrial intermembrane space import and assembly protein 40</fullName>
    </recommendedName>
    <alternativeName>
        <fullName evidence="19">Mitochondrial import inner membrane translocase TIM40</fullName>
    </alternativeName>
</protein>
<dbReference type="GO" id="GO:0005758">
    <property type="term" value="C:mitochondrial intermembrane space"/>
    <property type="evidence" value="ECO:0007669"/>
    <property type="project" value="TreeGrafter"/>
</dbReference>
<evidence type="ECO:0000256" key="13">
    <source>
        <dbReference type="ARBA" id="ARBA00023010"/>
    </source>
</evidence>
<evidence type="ECO:0000256" key="14">
    <source>
        <dbReference type="ARBA" id="ARBA00023128"/>
    </source>
</evidence>
<keyword evidence="15" id="KW-0472">Membrane</keyword>
<reference evidence="21 22" key="1">
    <citation type="submission" date="2017-03" db="EMBL/GenBank/DDBJ databases">
        <title>Genomes of endolithic fungi from Antarctica.</title>
        <authorList>
            <person name="Coleine C."/>
            <person name="Masonjones S."/>
            <person name="Stajich J.E."/>
        </authorList>
    </citation>
    <scope>NUCLEOTIDE SEQUENCE [LARGE SCALE GENOMIC DNA]</scope>
    <source>
        <strain evidence="21 22">CCFEE 5187</strain>
    </source>
</reference>
<evidence type="ECO:0000256" key="20">
    <source>
        <dbReference type="SAM" id="MobiDB-lite"/>
    </source>
</evidence>
<comment type="caution">
    <text evidence="21">The sequence shown here is derived from an EMBL/GenBank/DDBJ whole genome shotgun (WGS) entry which is preliminary data.</text>
</comment>
<dbReference type="EMBL" id="NAJN01000009">
    <property type="protein sequence ID" value="TKA81986.1"/>
    <property type="molecule type" value="Genomic_DNA"/>
</dbReference>
<name>A0A4U0XZU1_9PEZI</name>
<feature type="region of interest" description="Disordered" evidence="20">
    <location>
        <begin position="211"/>
        <end position="311"/>
    </location>
</feature>
<keyword evidence="12" id="KW-0560">Oxidoreductase</keyword>
<sequence>MFRSASRALLRAPSPRLATRAPNTTRFLSTAPPHHQSRSWKSAAARWGLAIGGVYYYNTSPVFAEEPAYAVQIPETDHESETLPTIEALAVQRRQQSQSSAPSSQSLGTASTSQQTTPGKTAEQSDVAPGSPQELEEEADQQGAFNPETGEINWDCPCLGGMAHGPCGEEFRSAFSCFVYSKEEPKGIDCIDRFKGMQDCFRQHPDIYGAELADDDDDDDDVTAGDDAKPAIADQSKPTTSEPPSLADVSSPHGRGEKVADVKPHHEPDPEPVVQGKRERAESATEQVAQDHGEPTSESDSMVPKSWHDGR</sequence>
<evidence type="ECO:0000256" key="7">
    <source>
        <dbReference type="ARBA" id="ARBA00022792"/>
    </source>
</evidence>
<keyword evidence="7" id="KW-0999">Mitochondrion inner membrane</keyword>
<comment type="cofactor">
    <cofactor evidence="1">
        <name>Zn(2+)</name>
        <dbReference type="ChEBI" id="CHEBI:29105"/>
    </cofactor>
</comment>
<feature type="compositionally biased region" description="Acidic residues" evidence="20">
    <location>
        <begin position="212"/>
        <end position="224"/>
    </location>
</feature>
<comment type="cofactor">
    <cofactor evidence="2">
        <name>Cu(2+)</name>
        <dbReference type="ChEBI" id="CHEBI:29036"/>
    </cofactor>
</comment>
<evidence type="ECO:0000256" key="1">
    <source>
        <dbReference type="ARBA" id="ARBA00001947"/>
    </source>
</evidence>
<evidence type="ECO:0000313" key="22">
    <source>
        <dbReference type="Proteomes" id="UP000308768"/>
    </source>
</evidence>
<keyword evidence="17" id="KW-0676">Redox-active center</keyword>
<dbReference type="PANTHER" id="PTHR21622">
    <property type="entry name" value="COILED-COIL-HELIX-COILED-COIL-HELIX DOMAIN CONTAINING 4"/>
    <property type="match status" value="1"/>
</dbReference>
<keyword evidence="8" id="KW-0653">Protein transport</keyword>
<evidence type="ECO:0000256" key="3">
    <source>
        <dbReference type="ARBA" id="ARBA00004164"/>
    </source>
</evidence>
<feature type="compositionally biased region" description="Polar residues" evidence="20">
    <location>
        <begin position="107"/>
        <end position="124"/>
    </location>
</feature>
<evidence type="ECO:0000256" key="19">
    <source>
        <dbReference type="ARBA" id="ARBA00033150"/>
    </source>
</evidence>
<comment type="function">
    <text evidence="18">Required for the import and folding of small cysteine-containing proteins (small Tim) in the mitochondrial intermembrane space (IMS). Forms a redox cycle with ERV1 that involves a disulfide relay system. Precursor proteins to be imported into the IMS are translocated in their reduced form into the mitochondria. The oxidized form of MIA40 forms a transient intermolecular disulfide bridge with the reduced precursor protein, resulting in oxidation of the precursor protein that now contains an intramolecular disulfide bond and is able to undergo folding in the IMS.</text>
</comment>
<keyword evidence="11" id="KW-1133">Transmembrane helix</keyword>
<evidence type="ECO:0000256" key="18">
    <source>
        <dbReference type="ARBA" id="ARBA00024980"/>
    </source>
</evidence>
<keyword evidence="10" id="KW-0735">Signal-anchor</keyword>
<dbReference type="InterPro" id="IPR039289">
    <property type="entry name" value="CHCHD4"/>
</dbReference>
<keyword evidence="5" id="KW-0813">Transport</keyword>
<dbReference type="Proteomes" id="UP000308768">
    <property type="component" value="Unassembled WGS sequence"/>
</dbReference>
<keyword evidence="6" id="KW-0812">Transmembrane</keyword>
<dbReference type="GO" id="GO:0045041">
    <property type="term" value="P:protein import into mitochondrial intermembrane space"/>
    <property type="evidence" value="ECO:0007669"/>
    <property type="project" value="InterPro"/>
</dbReference>
<feature type="compositionally biased region" description="Basic and acidic residues" evidence="20">
    <location>
        <begin position="276"/>
        <end position="295"/>
    </location>
</feature>
<keyword evidence="14" id="KW-0496">Mitochondrion</keyword>
<evidence type="ECO:0000256" key="2">
    <source>
        <dbReference type="ARBA" id="ARBA00001973"/>
    </source>
</evidence>
<evidence type="ECO:0000256" key="10">
    <source>
        <dbReference type="ARBA" id="ARBA00022968"/>
    </source>
</evidence>
<dbReference type="GO" id="GO:0005743">
    <property type="term" value="C:mitochondrial inner membrane"/>
    <property type="evidence" value="ECO:0007669"/>
    <property type="project" value="UniProtKB-SubCell"/>
</dbReference>
<keyword evidence="9" id="KW-0809">Transit peptide</keyword>
<keyword evidence="22" id="KW-1185">Reference proteome</keyword>
<dbReference type="STRING" id="331657.A0A4U0XZU1"/>
<feature type="compositionally biased region" description="Low complexity" evidence="20">
    <location>
        <begin position="92"/>
        <end position="106"/>
    </location>
</feature>
<organism evidence="21 22">
    <name type="scientific">Cryomyces minteri</name>
    <dbReference type="NCBI Taxonomy" id="331657"/>
    <lineage>
        <taxon>Eukaryota</taxon>
        <taxon>Fungi</taxon>
        <taxon>Dikarya</taxon>
        <taxon>Ascomycota</taxon>
        <taxon>Pezizomycotina</taxon>
        <taxon>Dothideomycetes</taxon>
        <taxon>Dothideomycetes incertae sedis</taxon>
        <taxon>Cryomyces</taxon>
    </lineage>
</organism>
<proteinExistence type="predicted"/>
<evidence type="ECO:0000256" key="16">
    <source>
        <dbReference type="ARBA" id="ARBA00023157"/>
    </source>
</evidence>
<evidence type="ECO:0000256" key="12">
    <source>
        <dbReference type="ARBA" id="ARBA00023002"/>
    </source>
</evidence>
<feature type="compositionally biased region" description="Basic and acidic residues" evidence="20">
    <location>
        <begin position="254"/>
        <end position="269"/>
    </location>
</feature>
<dbReference type="AlphaFoldDB" id="A0A4U0XZU1"/>
<accession>A0A4U0XZU1</accession>
<feature type="region of interest" description="Disordered" evidence="20">
    <location>
        <begin position="20"/>
        <end position="39"/>
    </location>
</feature>
<evidence type="ECO:0000313" key="21">
    <source>
        <dbReference type="EMBL" id="TKA81986.1"/>
    </source>
</evidence>
<evidence type="ECO:0000256" key="6">
    <source>
        <dbReference type="ARBA" id="ARBA00022692"/>
    </source>
</evidence>
<evidence type="ECO:0000256" key="4">
    <source>
        <dbReference type="ARBA" id="ARBA00013714"/>
    </source>
</evidence>
<dbReference type="OrthoDB" id="7481291at2759"/>
<evidence type="ECO:0000256" key="8">
    <source>
        <dbReference type="ARBA" id="ARBA00022927"/>
    </source>
</evidence>
<gene>
    <name evidence="21" type="ORF">B0A49_00481</name>
</gene>
<evidence type="ECO:0000256" key="15">
    <source>
        <dbReference type="ARBA" id="ARBA00023136"/>
    </source>
</evidence>